<gene>
    <name evidence="1" type="ORF">CTRU02_211936</name>
</gene>
<organism evidence="1 2">
    <name type="scientific">Colletotrichum truncatum</name>
    <name type="common">Anthracnose fungus</name>
    <name type="synonym">Colletotrichum capsici</name>
    <dbReference type="NCBI Taxonomy" id="5467"/>
    <lineage>
        <taxon>Eukaryota</taxon>
        <taxon>Fungi</taxon>
        <taxon>Dikarya</taxon>
        <taxon>Ascomycota</taxon>
        <taxon>Pezizomycotina</taxon>
        <taxon>Sordariomycetes</taxon>
        <taxon>Hypocreomycetidae</taxon>
        <taxon>Glomerellales</taxon>
        <taxon>Glomerellaceae</taxon>
        <taxon>Colletotrichum</taxon>
        <taxon>Colletotrichum truncatum species complex</taxon>
    </lineage>
</organism>
<name>A0ACC3YM29_COLTU</name>
<evidence type="ECO:0000313" key="2">
    <source>
        <dbReference type="Proteomes" id="UP000805649"/>
    </source>
</evidence>
<accession>A0ACC3YM29</accession>
<evidence type="ECO:0000313" key="1">
    <source>
        <dbReference type="EMBL" id="KAL0932973.1"/>
    </source>
</evidence>
<dbReference type="Proteomes" id="UP000805649">
    <property type="component" value="Unassembled WGS sequence"/>
</dbReference>
<keyword evidence="2" id="KW-1185">Reference proteome</keyword>
<comment type="caution">
    <text evidence="1">The sequence shown here is derived from an EMBL/GenBank/DDBJ whole genome shotgun (WGS) entry which is preliminary data.</text>
</comment>
<proteinExistence type="predicted"/>
<protein>
    <submittedName>
        <fullName evidence="1">Uncharacterized protein</fullName>
    </submittedName>
</protein>
<sequence length="452" mass="50102">MPKHSSSRKQQSRHDEGGESTWSEWVWSPEHGRYYCYRITRSGEHEYQWGNAETESHDAATPRQQADIPVDDITQGMENLEILGRADSDYTEGNYGDGGYDYAYGSPAGNSGEATHKNSKSMPSRSKGKAVDYDSLQDSGGPEPEPEEAPPLDPFYGAKTETEEPNGYEVEIPTQNPELFPSGTSQSGDYHGSSRYGSNQPNGYGNDLNDATNAAPNYTAEETPAQDYAESSNDSAYAPYPSHSDGDAGSLTPTVTDDEQPLHISGTDGDHEQLDPRYKIERSTRFEPGMIFKILWPEPFGGNPNYQGAVPTETKSFAGLYGEPFYVGIRRFVVVANDDGHCTCVPIFTYGGKGCNKWGVKPLKHGIIYGGHKAHFAANEPKLGFKEVKAKLYDGEKLQKESRVNYAKLVTVEHNVKVLFIGRIVKENMRTFKKAVDTCWGQKKHGQAYWNE</sequence>
<reference evidence="1 2" key="1">
    <citation type="journal article" date="2020" name="Phytopathology">
        <title>Genome Sequence Resources of Colletotrichum truncatum, C. plurivorum, C. musicola, and C. sojae: Four Species Pathogenic to Soybean (Glycine max).</title>
        <authorList>
            <person name="Rogerio F."/>
            <person name="Boufleur T.R."/>
            <person name="Ciampi-Guillardi M."/>
            <person name="Sukno S.A."/>
            <person name="Thon M.R."/>
            <person name="Massola Junior N.S."/>
            <person name="Baroncelli R."/>
        </authorList>
    </citation>
    <scope>NUCLEOTIDE SEQUENCE [LARGE SCALE GENOMIC DNA]</scope>
    <source>
        <strain evidence="1 2">CMES1059</strain>
    </source>
</reference>
<dbReference type="EMBL" id="VUJX02000008">
    <property type="protein sequence ID" value="KAL0932973.1"/>
    <property type="molecule type" value="Genomic_DNA"/>
</dbReference>